<dbReference type="Pfam" id="PF01551">
    <property type="entry name" value="Peptidase_M23"/>
    <property type="match status" value="1"/>
</dbReference>
<evidence type="ECO:0000313" key="4">
    <source>
        <dbReference type="Proteomes" id="UP001589896"/>
    </source>
</evidence>
<name>A0ABV6RWY7_9GAMM</name>
<dbReference type="GO" id="GO:0016787">
    <property type="term" value="F:hydrolase activity"/>
    <property type="evidence" value="ECO:0007669"/>
    <property type="project" value="UniProtKB-KW"/>
</dbReference>
<dbReference type="Proteomes" id="UP001589896">
    <property type="component" value="Unassembled WGS sequence"/>
</dbReference>
<dbReference type="Gene3D" id="2.70.70.10">
    <property type="entry name" value="Glucose Permease (Domain IIA)"/>
    <property type="match status" value="1"/>
</dbReference>
<feature type="domain" description="M23ase beta-sheet core" evidence="2">
    <location>
        <begin position="145"/>
        <end position="244"/>
    </location>
</feature>
<accession>A0ABV6RWY7</accession>
<reference evidence="3 4" key="1">
    <citation type="submission" date="2024-09" db="EMBL/GenBank/DDBJ databases">
        <authorList>
            <person name="Sun Q."/>
            <person name="Mori K."/>
        </authorList>
    </citation>
    <scope>NUCLEOTIDE SEQUENCE [LARGE SCALE GENOMIC DNA]</scope>
    <source>
        <strain evidence="3 4">KCTC 23076</strain>
    </source>
</reference>
<dbReference type="CDD" id="cd12797">
    <property type="entry name" value="M23_peptidase"/>
    <property type="match status" value="1"/>
</dbReference>
<dbReference type="EC" id="3.4.24.-" evidence="3"/>
<evidence type="ECO:0000256" key="1">
    <source>
        <dbReference type="ARBA" id="ARBA00022729"/>
    </source>
</evidence>
<comment type="caution">
    <text evidence="3">The sequence shown here is derived from an EMBL/GenBank/DDBJ whole genome shotgun (WGS) entry which is preliminary data.</text>
</comment>
<dbReference type="PANTHER" id="PTHR21666">
    <property type="entry name" value="PEPTIDASE-RELATED"/>
    <property type="match status" value="1"/>
</dbReference>
<dbReference type="InterPro" id="IPR016047">
    <property type="entry name" value="M23ase_b-sheet_dom"/>
</dbReference>
<proteinExistence type="predicted"/>
<dbReference type="InterPro" id="IPR011055">
    <property type="entry name" value="Dup_hybrid_motif"/>
</dbReference>
<keyword evidence="3" id="KW-0378">Hydrolase</keyword>
<dbReference type="EMBL" id="JBHLTG010000005">
    <property type="protein sequence ID" value="MFC0680398.1"/>
    <property type="molecule type" value="Genomic_DNA"/>
</dbReference>
<evidence type="ECO:0000313" key="3">
    <source>
        <dbReference type="EMBL" id="MFC0680398.1"/>
    </source>
</evidence>
<dbReference type="SUPFAM" id="SSF51261">
    <property type="entry name" value="Duplicated hybrid motif"/>
    <property type="match status" value="1"/>
</dbReference>
<dbReference type="RefSeq" id="WP_386672093.1">
    <property type="nucleotide sequence ID" value="NZ_JBHLTG010000005.1"/>
</dbReference>
<gene>
    <name evidence="3" type="ORF">ACFFGH_21405</name>
</gene>
<protein>
    <submittedName>
        <fullName evidence="3">M23 family metallopeptidase</fullName>
        <ecNumber evidence="3">3.4.24.-</ecNumber>
    </submittedName>
</protein>
<keyword evidence="4" id="KW-1185">Reference proteome</keyword>
<evidence type="ECO:0000259" key="2">
    <source>
        <dbReference type="Pfam" id="PF01551"/>
    </source>
</evidence>
<keyword evidence="1" id="KW-0732">Signal</keyword>
<organism evidence="3 4">
    <name type="scientific">Lysobacter korlensis</name>
    <dbReference type="NCBI Taxonomy" id="553636"/>
    <lineage>
        <taxon>Bacteria</taxon>
        <taxon>Pseudomonadati</taxon>
        <taxon>Pseudomonadota</taxon>
        <taxon>Gammaproteobacteria</taxon>
        <taxon>Lysobacterales</taxon>
        <taxon>Lysobacteraceae</taxon>
        <taxon>Lysobacter</taxon>
    </lineage>
</organism>
<dbReference type="PANTHER" id="PTHR21666:SF289">
    <property type="entry name" value="L-ALA--D-GLU ENDOPEPTIDASE"/>
    <property type="match status" value="1"/>
</dbReference>
<dbReference type="InterPro" id="IPR050570">
    <property type="entry name" value="Cell_wall_metabolism_enzyme"/>
</dbReference>
<sequence length="253" mass="25561">MPELRLRRLVRKLLPVGALGLSAALLVSVTVPASALTPMFEATATTTPIAAAGAVEAGTQSMEVAEVEAVDAERGDYKIVVKPKPKPKPKPSPARYEVASGSTAPVSSAAPTVAASGVVRWPVDSLKVSDGFGYRVSPCAGCSSNHMGTDFTPGSGSPVYAIAAGTVSVVASSGGYGTHVYIDHTVNGQSVRSLYAHLQAGSAAVSVGQQVAAGAYLGAVGMTGSATGPHLHHEILVNGVNVDPYAWLSANVG</sequence>